<comment type="subcellular location">
    <subcellularLocation>
        <location evidence="1">Membrane</location>
        <topology evidence="1">Multi-pass membrane protein</topology>
    </subcellularLocation>
</comment>
<gene>
    <name evidence="14" type="ORF">CYME_CMJ134C</name>
</gene>
<evidence type="ECO:0000256" key="6">
    <source>
        <dbReference type="ARBA" id="ARBA00022989"/>
    </source>
</evidence>
<dbReference type="InterPro" id="IPR000462">
    <property type="entry name" value="CDP-OH_P_trans"/>
</dbReference>
<sequence length="289" mass="32223">MGFWCTPCSILYGAHLSQLVAFVAPVGRLAPERAPQRHGAFASLRRCGLCVHAKRPTLLRGCIEDVPSQIRRKKPLESEKRYRLDLGPDAHEAKPVPVQSMSFWNLPNALTLARLILLPPIVVFFYISQRWAALVCTTLFGMVSLTDWLDGYIARRLNVSSVWGAFLDPVADKLSVATMLILLVERYARFWVTLPAVVILVREIAITALREWMASRGLRDVVAVNQHGKLKTVFQMGSIMLLLLAQPSIGLPPPVLYLGVSFLHAAAVLSLVSGYRYFRAALEAHATYY</sequence>
<dbReference type="InterPro" id="IPR050324">
    <property type="entry name" value="CDP-alcohol_PTase-I"/>
</dbReference>
<dbReference type="InterPro" id="IPR004570">
    <property type="entry name" value="Phosphatidylglycerol_P_synth"/>
</dbReference>
<keyword evidence="10" id="KW-1208">Phospholipid metabolism</keyword>
<protein>
    <submittedName>
        <fullName evidence="14">CDP-diacylglycerol--glycerol-3-phosphate 3-phosphatidyltransferase</fullName>
    </submittedName>
</protein>
<evidence type="ECO:0000313" key="14">
    <source>
        <dbReference type="EMBL" id="BAM80263.1"/>
    </source>
</evidence>
<evidence type="ECO:0000256" key="2">
    <source>
        <dbReference type="ARBA" id="ARBA00010441"/>
    </source>
</evidence>
<dbReference type="EMBL" id="AP006492">
    <property type="protein sequence ID" value="BAM80263.1"/>
    <property type="molecule type" value="Genomic_DNA"/>
</dbReference>
<reference evidence="14 15" key="2">
    <citation type="journal article" date="2007" name="BMC Biol.">
        <title>A 100%-complete sequence reveals unusually simple genomic features in the hot-spring red alga Cyanidioschyzon merolae.</title>
        <authorList>
            <person name="Nozaki H."/>
            <person name="Takano H."/>
            <person name="Misumi O."/>
            <person name="Terasawa K."/>
            <person name="Matsuzaki M."/>
            <person name="Maruyama S."/>
            <person name="Nishida K."/>
            <person name="Yagisawa F."/>
            <person name="Yoshida Y."/>
            <person name="Fujiwara T."/>
            <person name="Takio S."/>
            <person name="Tamura K."/>
            <person name="Chung S.J."/>
            <person name="Nakamura S."/>
            <person name="Kuroiwa H."/>
            <person name="Tanaka K."/>
            <person name="Sato N."/>
            <person name="Kuroiwa T."/>
        </authorList>
    </citation>
    <scope>NUCLEOTIDE SEQUENCE [LARGE SCALE GENOMIC DNA]</scope>
    <source>
        <strain evidence="14 15">10D</strain>
    </source>
</reference>
<dbReference type="Pfam" id="PF01066">
    <property type="entry name" value="CDP-OH_P_transf"/>
    <property type="match status" value="1"/>
</dbReference>
<dbReference type="Proteomes" id="UP000007014">
    <property type="component" value="Chromosome 10"/>
</dbReference>
<evidence type="ECO:0000256" key="5">
    <source>
        <dbReference type="ARBA" id="ARBA00022692"/>
    </source>
</evidence>
<dbReference type="NCBIfam" id="TIGR00560">
    <property type="entry name" value="pgsA"/>
    <property type="match status" value="1"/>
</dbReference>
<feature type="transmembrane region" description="Helical" evidence="12">
    <location>
        <begin position="255"/>
        <end position="278"/>
    </location>
</feature>
<dbReference type="RefSeq" id="XP_005534870.1">
    <property type="nucleotide sequence ID" value="XM_005534813.1"/>
</dbReference>
<dbReference type="STRING" id="280699.M1VHD2"/>
<dbReference type="PROSITE" id="PS00379">
    <property type="entry name" value="CDP_ALCOHOL_P_TRANSF"/>
    <property type="match status" value="1"/>
</dbReference>
<name>M1VHD2_CYAM1</name>
<dbReference type="PANTHER" id="PTHR14269">
    <property type="entry name" value="CDP-DIACYLGLYCEROL--GLYCEROL-3-PHOSPHATE 3-PHOSPHATIDYLTRANSFERASE-RELATED"/>
    <property type="match status" value="1"/>
</dbReference>
<dbReference type="eggNOG" id="KOG1617">
    <property type="taxonomic scope" value="Eukaryota"/>
</dbReference>
<accession>M1VHD2</accession>
<keyword evidence="8 12" id="KW-0472">Membrane</keyword>
<feature type="chain" id="PRO_5004018971" evidence="13">
    <location>
        <begin position="17"/>
        <end position="289"/>
    </location>
</feature>
<dbReference type="OrthoDB" id="10020554at2759"/>
<evidence type="ECO:0000256" key="11">
    <source>
        <dbReference type="RuleBase" id="RU003750"/>
    </source>
</evidence>
<evidence type="ECO:0000256" key="9">
    <source>
        <dbReference type="ARBA" id="ARBA00023209"/>
    </source>
</evidence>
<evidence type="ECO:0000256" key="7">
    <source>
        <dbReference type="ARBA" id="ARBA00023098"/>
    </source>
</evidence>
<dbReference type="GO" id="GO:0016020">
    <property type="term" value="C:membrane"/>
    <property type="evidence" value="ECO:0007669"/>
    <property type="project" value="UniProtKB-SubCell"/>
</dbReference>
<feature type="signal peptide" evidence="13">
    <location>
        <begin position="1"/>
        <end position="16"/>
    </location>
</feature>
<evidence type="ECO:0000256" key="3">
    <source>
        <dbReference type="ARBA" id="ARBA00022516"/>
    </source>
</evidence>
<dbReference type="KEGG" id="cme:CYME_CMJ134C"/>
<evidence type="ECO:0000256" key="10">
    <source>
        <dbReference type="ARBA" id="ARBA00023264"/>
    </source>
</evidence>
<dbReference type="Gene3D" id="1.20.120.1760">
    <property type="match status" value="1"/>
</dbReference>
<proteinExistence type="inferred from homology"/>
<organism evidence="14 15">
    <name type="scientific">Cyanidioschyzon merolae (strain NIES-3377 / 10D)</name>
    <name type="common">Unicellular red alga</name>
    <dbReference type="NCBI Taxonomy" id="280699"/>
    <lineage>
        <taxon>Eukaryota</taxon>
        <taxon>Rhodophyta</taxon>
        <taxon>Bangiophyceae</taxon>
        <taxon>Cyanidiales</taxon>
        <taxon>Cyanidiaceae</taxon>
        <taxon>Cyanidioschyzon</taxon>
    </lineage>
</organism>
<evidence type="ECO:0000256" key="8">
    <source>
        <dbReference type="ARBA" id="ARBA00023136"/>
    </source>
</evidence>
<keyword evidence="5 12" id="KW-0812">Transmembrane</keyword>
<keyword evidence="7" id="KW-0443">Lipid metabolism</keyword>
<keyword evidence="13" id="KW-0732">Signal</keyword>
<comment type="similarity">
    <text evidence="2 11">Belongs to the CDP-alcohol phosphatidyltransferase class-I family.</text>
</comment>
<evidence type="ECO:0000256" key="1">
    <source>
        <dbReference type="ARBA" id="ARBA00004141"/>
    </source>
</evidence>
<dbReference type="PANTHER" id="PTHR14269:SF62">
    <property type="entry name" value="CDP-DIACYLGLYCEROL--GLYCEROL-3-PHOSPHATE 3-PHOSPHATIDYLTRANSFERASE 1, CHLOROPLASTIC"/>
    <property type="match status" value="1"/>
</dbReference>
<dbReference type="GO" id="GO:0008444">
    <property type="term" value="F:CDP-diacylglycerol-glycerol-3-phosphate 3-phosphatidyltransferase activity"/>
    <property type="evidence" value="ECO:0007669"/>
    <property type="project" value="InterPro"/>
</dbReference>
<dbReference type="AlphaFoldDB" id="M1VHD2"/>
<dbReference type="GeneID" id="16994184"/>
<evidence type="ECO:0000256" key="4">
    <source>
        <dbReference type="ARBA" id="ARBA00022679"/>
    </source>
</evidence>
<dbReference type="GO" id="GO:0046474">
    <property type="term" value="P:glycerophospholipid biosynthetic process"/>
    <property type="evidence" value="ECO:0007669"/>
    <property type="project" value="TreeGrafter"/>
</dbReference>
<reference evidence="14 15" key="1">
    <citation type="journal article" date="2004" name="Nature">
        <title>Genome sequence of the ultrasmall unicellular red alga Cyanidioschyzon merolae 10D.</title>
        <authorList>
            <person name="Matsuzaki M."/>
            <person name="Misumi O."/>
            <person name="Shin-i T."/>
            <person name="Maruyama S."/>
            <person name="Takahara M."/>
            <person name="Miyagishima S."/>
            <person name="Mori T."/>
            <person name="Nishida K."/>
            <person name="Yagisawa F."/>
            <person name="Nishida K."/>
            <person name="Yoshida Y."/>
            <person name="Nishimura Y."/>
            <person name="Nakao S."/>
            <person name="Kobayashi T."/>
            <person name="Momoyama Y."/>
            <person name="Higashiyama T."/>
            <person name="Minoda A."/>
            <person name="Sano M."/>
            <person name="Nomoto H."/>
            <person name="Oishi K."/>
            <person name="Hayashi H."/>
            <person name="Ohta F."/>
            <person name="Nishizaka S."/>
            <person name="Haga S."/>
            <person name="Miura S."/>
            <person name="Morishita T."/>
            <person name="Kabeya Y."/>
            <person name="Terasawa K."/>
            <person name="Suzuki Y."/>
            <person name="Ishii Y."/>
            <person name="Asakawa S."/>
            <person name="Takano H."/>
            <person name="Ohta N."/>
            <person name="Kuroiwa H."/>
            <person name="Tanaka K."/>
            <person name="Shimizu N."/>
            <person name="Sugano S."/>
            <person name="Sato N."/>
            <person name="Nozaki H."/>
            <person name="Ogasawara N."/>
            <person name="Kohara Y."/>
            <person name="Kuroiwa T."/>
        </authorList>
    </citation>
    <scope>NUCLEOTIDE SEQUENCE [LARGE SCALE GENOMIC DNA]</scope>
    <source>
        <strain evidence="14 15">10D</strain>
    </source>
</reference>
<evidence type="ECO:0000256" key="12">
    <source>
        <dbReference type="SAM" id="Phobius"/>
    </source>
</evidence>
<keyword evidence="3" id="KW-0444">Lipid biosynthesis</keyword>
<dbReference type="InterPro" id="IPR048254">
    <property type="entry name" value="CDP_ALCOHOL_P_TRANSF_CS"/>
</dbReference>
<evidence type="ECO:0000256" key="13">
    <source>
        <dbReference type="SAM" id="SignalP"/>
    </source>
</evidence>
<keyword evidence="15" id="KW-1185">Reference proteome</keyword>
<keyword evidence="9" id="KW-0594">Phospholipid biosynthesis</keyword>
<evidence type="ECO:0000313" key="15">
    <source>
        <dbReference type="Proteomes" id="UP000007014"/>
    </source>
</evidence>
<dbReference type="InterPro" id="IPR043130">
    <property type="entry name" value="CDP-OH_PTrfase_TM_dom"/>
</dbReference>
<keyword evidence="6 12" id="KW-1133">Transmembrane helix</keyword>
<keyword evidence="4 11" id="KW-0808">Transferase</keyword>